<organism evidence="1 2">
    <name type="scientific">Cryptolaemus montrouzieri</name>
    <dbReference type="NCBI Taxonomy" id="559131"/>
    <lineage>
        <taxon>Eukaryota</taxon>
        <taxon>Metazoa</taxon>
        <taxon>Ecdysozoa</taxon>
        <taxon>Arthropoda</taxon>
        <taxon>Hexapoda</taxon>
        <taxon>Insecta</taxon>
        <taxon>Pterygota</taxon>
        <taxon>Neoptera</taxon>
        <taxon>Endopterygota</taxon>
        <taxon>Coleoptera</taxon>
        <taxon>Polyphaga</taxon>
        <taxon>Cucujiformia</taxon>
        <taxon>Coccinelloidea</taxon>
        <taxon>Coccinellidae</taxon>
        <taxon>Scymninae</taxon>
        <taxon>Scymnini</taxon>
        <taxon>Cryptolaemus</taxon>
    </lineage>
</organism>
<gene>
    <name evidence="1" type="ORF">HHI36_022317</name>
</gene>
<evidence type="ECO:0000313" key="2">
    <source>
        <dbReference type="Proteomes" id="UP001516400"/>
    </source>
</evidence>
<protein>
    <submittedName>
        <fullName evidence="1">Uncharacterized protein</fullName>
    </submittedName>
</protein>
<evidence type="ECO:0000313" key="1">
    <source>
        <dbReference type="EMBL" id="KAL3271847.1"/>
    </source>
</evidence>
<dbReference type="EMBL" id="JABFTP020000042">
    <property type="protein sequence ID" value="KAL3271847.1"/>
    <property type="molecule type" value="Genomic_DNA"/>
</dbReference>
<dbReference type="AlphaFoldDB" id="A0ABD2MZU6"/>
<keyword evidence="2" id="KW-1185">Reference proteome</keyword>
<proteinExistence type="predicted"/>
<sequence>MHESCSGARTQLCVTNSTSLKWNKVGGNCHRNKFSHPSGCFGWGGLDENFVPKVKEIDESKFFQRKYHRIQLREGHWVFSGIDSGTERSVLVEVTHRSADTLSAIIEEEVCEQNLIDNAEPIGGLDENFVPKVTEIDESKFFHQKYHRGQWRDWHWVFSGIESGTGRCLVVELPYSTADTLSAIIEEQYLTYGWSKDRTQNDIDFEANLTHSCYNRLVFFFREVCEQNLIDNAEPLGGLNEKFVPKVMEIDESKFFHQKYHRYPFRFTVSYLREVCEQNLIDNAEPLAGLNEKFVPKVMEIDESKFFHRKYHRVDVVTALVV</sequence>
<dbReference type="InterPro" id="IPR053164">
    <property type="entry name" value="IS1016-like_transposase"/>
</dbReference>
<name>A0ABD2MZU6_9CUCU</name>
<dbReference type="PANTHER" id="PTHR47163">
    <property type="entry name" value="DDE_TNP_IS1595 DOMAIN-CONTAINING PROTEIN"/>
    <property type="match status" value="1"/>
</dbReference>
<reference evidence="1 2" key="1">
    <citation type="journal article" date="2021" name="BMC Biol.">
        <title>Horizontally acquired antibacterial genes associated with adaptive radiation of ladybird beetles.</title>
        <authorList>
            <person name="Li H.S."/>
            <person name="Tang X.F."/>
            <person name="Huang Y.H."/>
            <person name="Xu Z.Y."/>
            <person name="Chen M.L."/>
            <person name="Du X.Y."/>
            <person name="Qiu B.Y."/>
            <person name="Chen P.T."/>
            <person name="Zhang W."/>
            <person name="Slipinski A."/>
            <person name="Escalona H.E."/>
            <person name="Waterhouse R.M."/>
            <person name="Zwick A."/>
            <person name="Pang H."/>
        </authorList>
    </citation>
    <scope>NUCLEOTIDE SEQUENCE [LARGE SCALE GENOMIC DNA]</scope>
    <source>
        <strain evidence="1">SYSU2018</strain>
    </source>
</reference>
<dbReference type="Proteomes" id="UP001516400">
    <property type="component" value="Unassembled WGS sequence"/>
</dbReference>
<dbReference type="PANTHER" id="PTHR47163:SF2">
    <property type="entry name" value="SI:DKEY-17M8.2"/>
    <property type="match status" value="1"/>
</dbReference>
<comment type="caution">
    <text evidence="1">The sequence shown here is derived from an EMBL/GenBank/DDBJ whole genome shotgun (WGS) entry which is preliminary data.</text>
</comment>
<accession>A0ABD2MZU6</accession>